<comment type="caution">
    <text evidence="2">The sequence shown here is derived from an EMBL/GenBank/DDBJ whole genome shotgun (WGS) entry which is preliminary data.</text>
</comment>
<feature type="compositionally biased region" description="Basic and acidic residues" evidence="1">
    <location>
        <begin position="133"/>
        <end position="150"/>
    </location>
</feature>
<reference evidence="2 3" key="1">
    <citation type="submission" date="2017-12" db="EMBL/GenBank/DDBJ databases">
        <title>Comparative genomics of Botrytis spp.</title>
        <authorList>
            <person name="Valero-Jimenez C.A."/>
            <person name="Tapia P."/>
            <person name="Veloso J."/>
            <person name="Silva-Moreno E."/>
            <person name="Staats M."/>
            <person name="Valdes J.H."/>
            <person name="Van Kan J.A.L."/>
        </authorList>
    </citation>
    <scope>NUCLEOTIDE SEQUENCE [LARGE SCALE GENOMIC DNA]</scope>
    <source>
        <strain evidence="2 3">MUCL435</strain>
    </source>
</reference>
<gene>
    <name evidence="2" type="ORF">BGAL_0112g00250</name>
</gene>
<evidence type="ECO:0000256" key="1">
    <source>
        <dbReference type="SAM" id="MobiDB-lite"/>
    </source>
</evidence>
<keyword evidence="3" id="KW-1185">Reference proteome</keyword>
<evidence type="ECO:0000313" key="3">
    <source>
        <dbReference type="Proteomes" id="UP000308671"/>
    </source>
</evidence>
<proteinExistence type="predicted"/>
<sequence length="162" mass="18624">MSPNPLSKHKSKRESSDDKKSSSGSEAGSVKLLTKHPDFDQLANDLKRFNLSLNLEYHHVNTGLKAHEIYFQDAMKNLLKASKALADKFEEISKLTARKKRRMDKLDLLKNACGGSKDEAEVVWKKWVEKEIEEEKKKKERERQAEEFKRGACIRSKPQGKP</sequence>
<protein>
    <submittedName>
        <fullName evidence="2">Uncharacterized protein</fullName>
    </submittedName>
</protein>
<dbReference type="Proteomes" id="UP000308671">
    <property type="component" value="Unassembled WGS sequence"/>
</dbReference>
<evidence type="ECO:0000313" key="2">
    <source>
        <dbReference type="EMBL" id="THV51404.1"/>
    </source>
</evidence>
<name>A0A4S8RD86_9HELO</name>
<dbReference type="EMBL" id="PQXL01000112">
    <property type="protein sequence ID" value="THV51404.1"/>
    <property type="molecule type" value="Genomic_DNA"/>
</dbReference>
<feature type="region of interest" description="Disordered" evidence="1">
    <location>
        <begin position="133"/>
        <end position="162"/>
    </location>
</feature>
<accession>A0A4S8RD86</accession>
<dbReference type="AlphaFoldDB" id="A0A4S8RD86"/>
<feature type="region of interest" description="Disordered" evidence="1">
    <location>
        <begin position="1"/>
        <end position="31"/>
    </location>
</feature>
<organism evidence="2 3">
    <name type="scientific">Botrytis galanthina</name>
    <dbReference type="NCBI Taxonomy" id="278940"/>
    <lineage>
        <taxon>Eukaryota</taxon>
        <taxon>Fungi</taxon>
        <taxon>Dikarya</taxon>
        <taxon>Ascomycota</taxon>
        <taxon>Pezizomycotina</taxon>
        <taxon>Leotiomycetes</taxon>
        <taxon>Helotiales</taxon>
        <taxon>Sclerotiniaceae</taxon>
        <taxon>Botrytis</taxon>
    </lineage>
</organism>
<feature type="compositionally biased region" description="Low complexity" evidence="1">
    <location>
        <begin position="22"/>
        <end position="31"/>
    </location>
</feature>
<dbReference type="OrthoDB" id="3563402at2759"/>